<accession>A0A0G1HZ96</accession>
<name>A0A0G1HZ96_9BACT</name>
<reference evidence="2 3" key="1">
    <citation type="journal article" date="2015" name="Nature">
        <title>rRNA introns, odd ribosomes, and small enigmatic genomes across a large radiation of phyla.</title>
        <authorList>
            <person name="Brown C.T."/>
            <person name="Hug L.A."/>
            <person name="Thomas B.C."/>
            <person name="Sharon I."/>
            <person name="Castelle C.J."/>
            <person name="Singh A."/>
            <person name="Wilkins M.J."/>
            <person name="Williams K.H."/>
            <person name="Banfield J.F."/>
        </authorList>
    </citation>
    <scope>NUCLEOTIDE SEQUENCE [LARGE SCALE GENOMIC DNA]</scope>
</reference>
<dbReference type="STRING" id="1618387.UW44_C0003G0133"/>
<evidence type="ECO:0000313" key="3">
    <source>
        <dbReference type="Proteomes" id="UP000034006"/>
    </source>
</evidence>
<dbReference type="InterPro" id="IPR042001">
    <property type="entry name" value="Sortase_F"/>
</dbReference>
<dbReference type="SUPFAM" id="SSF63817">
    <property type="entry name" value="Sortase"/>
    <property type="match status" value="1"/>
</dbReference>
<organism evidence="2 3">
    <name type="scientific">Candidatus Collierbacteria bacterium GW2011_GWB2_44_22</name>
    <dbReference type="NCBI Taxonomy" id="1618387"/>
    <lineage>
        <taxon>Bacteria</taxon>
        <taxon>Candidatus Collieribacteriota</taxon>
    </lineage>
</organism>
<dbReference type="Proteomes" id="UP000034006">
    <property type="component" value="Unassembled WGS sequence"/>
</dbReference>
<dbReference type="EMBL" id="LCIH01000003">
    <property type="protein sequence ID" value="KKT52290.1"/>
    <property type="molecule type" value="Genomic_DNA"/>
</dbReference>
<proteinExistence type="predicted"/>
<protein>
    <submittedName>
        <fullName evidence="2">Peptidase C60 family protein</fullName>
    </submittedName>
</protein>
<dbReference type="InterPro" id="IPR023365">
    <property type="entry name" value="Sortase_dom-sf"/>
</dbReference>
<dbReference type="Pfam" id="PF04203">
    <property type="entry name" value="Sortase"/>
    <property type="match status" value="1"/>
</dbReference>
<sequence length="198" mass="21269">MKSKISLFIFIAFSPIFLASLGFTGGRIFINSNIRQVKLTRDTLGVSTQEKVFGIPIRLKIPTINVNASIQSVGLDQDGEMGVPESPMDVGWLDLESVSGSVGSAVISGHLNQENGDPGVFAKLNQLKEGDYIFLEKGDGEAVAYVIGNIRTYDPGYAEEVFASGDGGRLSLITCDGTWDKKAGSYSKRLVVTAQMVL</sequence>
<gene>
    <name evidence="2" type="ORF">UW44_C0003G0133</name>
</gene>
<keyword evidence="1" id="KW-0378">Hydrolase</keyword>
<dbReference type="InterPro" id="IPR005754">
    <property type="entry name" value="Sortase"/>
</dbReference>
<dbReference type="CDD" id="cd05829">
    <property type="entry name" value="Sortase_F"/>
    <property type="match status" value="1"/>
</dbReference>
<dbReference type="GO" id="GO:0016787">
    <property type="term" value="F:hydrolase activity"/>
    <property type="evidence" value="ECO:0007669"/>
    <property type="project" value="UniProtKB-KW"/>
</dbReference>
<dbReference type="AlphaFoldDB" id="A0A0G1HZ96"/>
<evidence type="ECO:0000313" key="2">
    <source>
        <dbReference type="EMBL" id="KKT52290.1"/>
    </source>
</evidence>
<comment type="caution">
    <text evidence="2">The sequence shown here is derived from an EMBL/GenBank/DDBJ whole genome shotgun (WGS) entry which is preliminary data.</text>
</comment>
<dbReference type="Gene3D" id="2.40.260.10">
    <property type="entry name" value="Sortase"/>
    <property type="match status" value="1"/>
</dbReference>
<evidence type="ECO:0000256" key="1">
    <source>
        <dbReference type="ARBA" id="ARBA00022801"/>
    </source>
</evidence>